<evidence type="ECO:0000256" key="1">
    <source>
        <dbReference type="PROSITE-ProRule" id="PRU00176"/>
    </source>
</evidence>
<feature type="domain" description="RRM" evidence="3">
    <location>
        <begin position="3"/>
        <end position="72"/>
    </location>
</feature>
<dbReference type="InterPro" id="IPR000504">
    <property type="entry name" value="RRM_dom"/>
</dbReference>
<dbReference type="InterPro" id="IPR012677">
    <property type="entry name" value="Nucleotide-bd_a/b_plait_sf"/>
</dbReference>
<dbReference type="SMART" id="SM00360">
    <property type="entry name" value="RRM"/>
    <property type="match status" value="1"/>
</dbReference>
<keyword evidence="1" id="KW-0694">RNA-binding</keyword>
<dbReference type="Gene3D" id="3.30.70.330">
    <property type="match status" value="1"/>
</dbReference>
<feature type="region of interest" description="Disordered" evidence="2">
    <location>
        <begin position="220"/>
        <end position="243"/>
    </location>
</feature>
<evidence type="ECO:0000313" key="4">
    <source>
        <dbReference type="EMBL" id="KAF7299335.1"/>
    </source>
</evidence>
<evidence type="ECO:0000256" key="2">
    <source>
        <dbReference type="SAM" id="MobiDB-lite"/>
    </source>
</evidence>
<dbReference type="PANTHER" id="PTHR32343">
    <property type="entry name" value="SERINE/ARGININE-RICH SPLICING FACTOR"/>
    <property type="match status" value="1"/>
</dbReference>
<feature type="compositionally biased region" description="Basic and acidic residues" evidence="2">
    <location>
        <begin position="69"/>
        <end position="82"/>
    </location>
</feature>
<dbReference type="GeneID" id="59347997"/>
<dbReference type="OrthoDB" id="7763451at2759"/>
<feature type="region of interest" description="Disordered" evidence="2">
    <location>
        <begin position="69"/>
        <end position="91"/>
    </location>
</feature>
<name>A0A8H6SK63_9AGAR</name>
<organism evidence="4 5">
    <name type="scientific">Mycena indigotica</name>
    <dbReference type="NCBI Taxonomy" id="2126181"/>
    <lineage>
        <taxon>Eukaryota</taxon>
        <taxon>Fungi</taxon>
        <taxon>Dikarya</taxon>
        <taxon>Basidiomycota</taxon>
        <taxon>Agaricomycotina</taxon>
        <taxon>Agaricomycetes</taxon>
        <taxon>Agaricomycetidae</taxon>
        <taxon>Agaricales</taxon>
        <taxon>Marasmiineae</taxon>
        <taxon>Mycenaceae</taxon>
        <taxon>Mycena</taxon>
    </lineage>
</organism>
<feature type="compositionally biased region" description="Low complexity" evidence="2">
    <location>
        <begin position="223"/>
        <end position="236"/>
    </location>
</feature>
<dbReference type="GO" id="GO:0003723">
    <property type="term" value="F:RNA binding"/>
    <property type="evidence" value="ECO:0007669"/>
    <property type="project" value="UniProtKB-UniRule"/>
</dbReference>
<proteinExistence type="predicted"/>
<dbReference type="SUPFAM" id="SSF54928">
    <property type="entry name" value="RNA-binding domain, RBD"/>
    <property type="match status" value="1"/>
</dbReference>
<dbReference type="Pfam" id="PF00076">
    <property type="entry name" value="RRM_1"/>
    <property type="match status" value="1"/>
</dbReference>
<dbReference type="EMBL" id="JACAZF010000007">
    <property type="protein sequence ID" value="KAF7299335.1"/>
    <property type="molecule type" value="Genomic_DNA"/>
</dbReference>
<gene>
    <name evidence="4" type="ORF">MIND_00882700</name>
</gene>
<accession>A0A8H6SK63</accession>
<dbReference type="PROSITE" id="PS50102">
    <property type="entry name" value="RRM"/>
    <property type="match status" value="1"/>
</dbReference>
<dbReference type="RefSeq" id="XP_037218723.1">
    <property type="nucleotide sequence ID" value="XM_037365481.1"/>
</dbReference>
<comment type="caution">
    <text evidence="4">The sequence shown here is derived from an EMBL/GenBank/DDBJ whole genome shotgun (WGS) entry which is preliminary data.</text>
</comment>
<dbReference type="Proteomes" id="UP000636479">
    <property type="component" value="Unassembled WGS sequence"/>
</dbReference>
<reference evidence="4" key="1">
    <citation type="submission" date="2020-05" db="EMBL/GenBank/DDBJ databases">
        <title>Mycena genomes resolve the evolution of fungal bioluminescence.</title>
        <authorList>
            <person name="Tsai I.J."/>
        </authorList>
    </citation>
    <scope>NUCLEOTIDE SEQUENCE</scope>
    <source>
        <strain evidence="4">171206Taipei</strain>
    </source>
</reference>
<evidence type="ECO:0000313" key="5">
    <source>
        <dbReference type="Proteomes" id="UP000636479"/>
    </source>
</evidence>
<dbReference type="PANTHER" id="PTHR32343:SF10">
    <property type="entry name" value="RNA-BINDING REGION RNP-1 DOMAIN-CONTAINING PROTEIN"/>
    <property type="match status" value="1"/>
</dbReference>
<sequence length="243" mass="26181">MTHSVNVSGISSATTEANVHDFFTFCGKIDKIDFHGTTATIHFEKSSAAKTAVMLNGGTLDGATLTVTSDKEHEDDHTDDSHPIQQSDKPRAGIAAEYLAKGYILGDHILTRAIDIDNKQGISKKFLSYLSSVDSAVGAKALGQGQTLSGKATETVTTATQQAKSFDEQKGYSKSATDFFNQYYYKALSSPWGARVRDFYTTTSKQVLDIHEEAKRIHAEHQTTTANAPAAAPAPASEEKKTA</sequence>
<dbReference type="AlphaFoldDB" id="A0A8H6SK63"/>
<dbReference type="InterPro" id="IPR035979">
    <property type="entry name" value="RBD_domain_sf"/>
</dbReference>
<protein>
    <submittedName>
        <fullName evidence="4">RRM domain-containing protein</fullName>
    </submittedName>
</protein>
<keyword evidence="5" id="KW-1185">Reference proteome</keyword>
<evidence type="ECO:0000259" key="3">
    <source>
        <dbReference type="PROSITE" id="PS50102"/>
    </source>
</evidence>